<sequence length="145" mass="16711">MGHSGSFGASGPARNGIPSHLAKVCLERSHPMVNPYTALGITLIFLDRDGQRCSAPVKAIRKSGEPSAERRRTKWYETRRRFKKKKQFPAKFKSNEIQPRMLTKCQVLLFWSIVRLTTFHLSITSHPHFRSQRQLIHQHEDSGQF</sequence>
<organism evidence="1 2">
    <name type="scientific">Candidozyma auris</name>
    <name type="common">Yeast</name>
    <name type="synonym">Candida auris</name>
    <dbReference type="NCBI Taxonomy" id="498019"/>
    <lineage>
        <taxon>Eukaryota</taxon>
        <taxon>Fungi</taxon>
        <taxon>Dikarya</taxon>
        <taxon>Ascomycota</taxon>
        <taxon>Saccharomycotina</taxon>
        <taxon>Pichiomycetes</taxon>
        <taxon>Metschnikowiaceae</taxon>
        <taxon>Candidozyma</taxon>
    </lineage>
</organism>
<gene>
    <name evidence="1" type="ORF">QG37_00036</name>
</gene>
<dbReference type="EMBL" id="LGST01000002">
    <property type="protein sequence ID" value="KNE02664.1"/>
    <property type="molecule type" value="Genomic_DNA"/>
</dbReference>
<evidence type="ECO:0000313" key="1">
    <source>
        <dbReference type="EMBL" id="KNE02664.1"/>
    </source>
</evidence>
<comment type="caution">
    <text evidence="1">The sequence shown here is derived from an EMBL/GenBank/DDBJ whole genome shotgun (WGS) entry which is preliminary data.</text>
</comment>
<dbReference type="VEuPathDB" id="FungiDB:QG37_00036"/>
<dbReference type="AlphaFoldDB" id="A0A0L0P8K8"/>
<evidence type="ECO:0000313" key="2">
    <source>
        <dbReference type="Proteomes" id="UP000037122"/>
    </source>
</evidence>
<protein>
    <submittedName>
        <fullName evidence="1">Uncharacterized protein</fullName>
    </submittedName>
</protein>
<dbReference type="Proteomes" id="UP000037122">
    <property type="component" value="Unassembled WGS sequence"/>
</dbReference>
<accession>A0A0L0P8K8</accession>
<reference evidence="2" key="1">
    <citation type="journal article" date="2015" name="BMC Genomics">
        <title>Draft genome of a commonly misdiagnosed multidrug resistant pathogen Candida auris.</title>
        <authorList>
            <person name="Chatterjee S."/>
            <person name="Alampalli S.V."/>
            <person name="Nageshan R.K."/>
            <person name="Chettiar S.T."/>
            <person name="Joshi S."/>
            <person name="Tatu U.S."/>
        </authorList>
    </citation>
    <scope>NUCLEOTIDE SEQUENCE [LARGE SCALE GENOMIC DNA]</scope>
    <source>
        <strain evidence="2">6684</strain>
    </source>
</reference>
<name>A0A0L0P8K8_CANAR</name>
<proteinExistence type="predicted"/>